<gene>
    <name evidence="1" type="primary">METTL23_3</name>
    <name evidence="1" type="ORF">DSO57_1036477</name>
</gene>
<comment type="caution">
    <text evidence="1">The sequence shown here is derived from an EMBL/GenBank/DDBJ whole genome shotgun (WGS) entry which is preliminary data.</text>
</comment>
<evidence type="ECO:0000313" key="1">
    <source>
        <dbReference type="EMBL" id="KAJ9056104.1"/>
    </source>
</evidence>
<name>A0ACC2S1B2_9FUNG</name>
<accession>A0ACC2S1B2</accession>
<organism evidence="1 2">
    <name type="scientific">Entomophthora muscae</name>
    <dbReference type="NCBI Taxonomy" id="34485"/>
    <lineage>
        <taxon>Eukaryota</taxon>
        <taxon>Fungi</taxon>
        <taxon>Fungi incertae sedis</taxon>
        <taxon>Zoopagomycota</taxon>
        <taxon>Entomophthoromycotina</taxon>
        <taxon>Entomophthoromycetes</taxon>
        <taxon>Entomophthorales</taxon>
        <taxon>Entomophthoraceae</taxon>
        <taxon>Entomophthora</taxon>
    </lineage>
</organism>
<sequence>MSSKGYREISFILPENETNDPREIPTLKIYEILDSGFGCHLWPASIYLADYLWRERAELVGRSIVELGAGCGLAGLVCAKLGASSILTDHPNNTLVLANCIKNVNVNQLEACCQVKSLAWGRFTKDILELPKIDYIIGSDTFYDRKDFEPLLATVAFLIEQNPDAVFLTAYQERSTKRTIQPLLDYWGLTGHLIDPEIPTAIKLDGKLFDPDYPIYLFQIYRQ</sequence>
<dbReference type="EMBL" id="QTSX02006032">
    <property type="protein sequence ID" value="KAJ9056104.1"/>
    <property type="molecule type" value="Genomic_DNA"/>
</dbReference>
<protein>
    <submittedName>
        <fullName evidence="1">Methyltransferase-like protein 23</fullName>
    </submittedName>
</protein>
<proteinExistence type="predicted"/>
<evidence type="ECO:0000313" key="2">
    <source>
        <dbReference type="Proteomes" id="UP001165960"/>
    </source>
</evidence>
<dbReference type="Proteomes" id="UP001165960">
    <property type="component" value="Unassembled WGS sequence"/>
</dbReference>
<keyword evidence="2" id="KW-1185">Reference proteome</keyword>
<reference evidence="1" key="1">
    <citation type="submission" date="2022-04" db="EMBL/GenBank/DDBJ databases">
        <title>Genome of the entomopathogenic fungus Entomophthora muscae.</title>
        <authorList>
            <person name="Elya C."/>
            <person name="Lovett B.R."/>
            <person name="Lee E."/>
            <person name="Macias A.M."/>
            <person name="Hajek A.E."/>
            <person name="De Bivort B.L."/>
            <person name="Kasson M.T."/>
            <person name="De Fine Licht H.H."/>
            <person name="Stajich J.E."/>
        </authorList>
    </citation>
    <scope>NUCLEOTIDE SEQUENCE</scope>
    <source>
        <strain evidence="1">Berkeley</strain>
    </source>
</reference>